<accession>A0ABR5TL16</accession>
<dbReference type="Gene3D" id="3.40.50.150">
    <property type="entry name" value="Vaccinia Virus protein VP39"/>
    <property type="match status" value="1"/>
</dbReference>
<organism evidence="10 11">
    <name type="scientific">Gemelliphila asaccharolytica</name>
    <dbReference type="NCBI Taxonomy" id="502393"/>
    <lineage>
        <taxon>Bacteria</taxon>
        <taxon>Bacillati</taxon>
        <taxon>Bacillota</taxon>
        <taxon>Bacilli</taxon>
        <taxon>Bacillales</taxon>
        <taxon>Gemellaceae</taxon>
        <taxon>Gemelliphila</taxon>
    </lineage>
</organism>
<evidence type="ECO:0000256" key="1">
    <source>
        <dbReference type="ARBA" id="ARBA00010203"/>
    </source>
</evidence>
<keyword evidence="6" id="KW-0238">DNA-binding</keyword>
<protein>
    <recommendedName>
        <fullName evidence="8">Methyltransferase</fullName>
        <ecNumber evidence="8">2.1.1.-</ecNumber>
    </recommendedName>
</protein>
<dbReference type="InterPro" id="IPR002941">
    <property type="entry name" value="DNA_methylase_N4/N6"/>
</dbReference>
<keyword evidence="11" id="KW-1185">Reference proteome</keyword>
<proteinExistence type="inferred from homology"/>
<evidence type="ECO:0000256" key="3">
    <source>
        <dbReference type="ARBA" id="ARBA00022679"/>
    </source>
</evidence>
<dbReference type="RefSeq" id="WP_066130584.1">
    <property type="nucleotide sequence ID" value="NZ_KQ959899.1"/>
</dbReference>
<dbReference type="InterPro" id="IPR017985">
    <property type="entry name" value="MeTrfase_CN4_CS"/>
</dbReference>
<dbReference type="EMBL" id="LSDB01000052">
    <property type="protein sequence ID" value="KXB57066.1"/>
    <property type="molecule type" value="Genomic_DNA"/>
</dbReference>
<dbReference type="EC" id="2.1.1.-" evidence="8"/>
<keyword evidence="2" id="KW-0489">Methyltransferase</keyword>
<dbReference type="Pfam" id="PF01555">
    <property type="entry name" value="N6_N4_Mtase"/>
    <property type="match status" value="1"/>
</dbReference>
<gene>
    <name evidence="10" type="ORF">HMPREF1871_00975</name>
</gene>
<dbReference type="PRINTS" id="PR00508">
    <property type="entry name" value="S21N4MTFRASE"/>
</dbReference>
<evidence type="ECO:0000259" key="9">
    <source>
        <dbReference type="Pfam" id="PF01555"/>
    </source>
</evidence>
<comment type="similarity">
    <text evidence="1">Belongs to the N(4)/N(6)-methyltransferase family. N(4) subfamily.</text>
</comment>
<keyword evidence="4" id="KW-0949">S-adenosyl-L-methionine</keyword>
<evidence type="ECO:0000313" key="11">
    <source>
        <dbReference type="Proteomes" id="UP000070467"/>
    </source>
</evidence>
<evidence type="ECO:0000313" key="10">
    <source>
        <dbReference type="EMBL" id="KXB57066.1"/>
    </source>
</evidence>
<evidence type="ECO:0000256" key="6">
    <source>
        <dbReference type="ARBA" id="ARBA00023125"/>
    </source>
</evidence>
<evidence type="ECO:0000256" key="5">
    <source>
        <dbReference type="ARBA" id="ARBA00022747"/>
    </source>
</evidence>
<reference evidence="10 11" key="1">
    <citation type="submission" date="2016-01" db="EMBL/GenBank/DDBJ databases">
        <authorList>
            <person name="Mitreva M."/>
            <person name="Pepin K.H."/>
            <person name="Mihindukulasuriya K.A."/>
            <person name="Fulton R."/>
            <person name="Fronick C."/>
            <person name="O'Laughlin M."/>
            <person name="Miner T."/>
            <person name="Herter B."/>
            <person name="Rosa B.A."/>
            <person name="Cordes M."/>
            <person name="Tomlinson C."/>
            <person name="Wollam A."/>
            <person name="Palsikar V.B."/>
            <person name="Mardis E.R."/>
            <person name="Wilson R.K."/>
        </authorList>
    </citation>
    <scope>NUCLEOTIDE SEQUENCE [LARGE SCALE GENOMIC DNA]</scope>
    <source>
        <strain evidence="10 11">KA00071</strain>
    </source>
</reference>
<dbReference type="Proteomes" id="UP000070467">
    <property type="component" value="Unassembled WGS sequence"/>
</dbReference>
<sequence>MSGYSTNLGQCICGDSLDELAKFEDESINLVVTSPPFALQRKKAYGNEEQEKYVDWLCQFASLVYKKLREDGSFVIDIGGAYEKGEPSYSLYQFRTLIKMVDEIGFKLAQPFYWHNPSALPAPIEWVNKRKLRAKTSVNTVWWLCKNPRECKADVRKVLTPYSSRMQNLIDHPENYIKGSSVERPSGHVLTIDSWAKDNGGAIPPNMLQFPNSESNSQYLRYCKKCGVKGHPARFPMALPEFFIKFLTDEGDLVVDIFGGSNTTGMTAQGLGRRWMSFELSQEYVAASVFRFAQNEDEAKRMYDEILNGNDVSI</sequence>
<comment type="catalytic activity">
    <reaction evidence="7">
        <text>a 2'-deoxycytidine in DNA + S-adenosyl-L-methionine = an N(4)-methyl-2'-deoxycytidine in DNA + S-adenosyl-L-homocysteine + H(+)</text>
        <dbReference type="Rhea" id="RHEA:16857"/>
        <dbReference type="Rhea" id="RHEA-COMP:11369"/>
        <dbReference type="Rhea" id="RHEA-COMP:13674"/>
        <dbReference type="ChEBI" id="CHEBI:15378"/>
        <dbReference type="ChEBI" id="CHEBI:57856"/>
        <dbReference type="ChEBI" id="CHEBI:59789"/>
        <dbReference type="ChEBI" id="CHEBI:85452"/>
        <dbReference type="ChEBI" id="CHEBI:137933"/>
        <dbReference type="EC" id="2.1.1.113"/>
    </reaction>
</comment>
<comment type="caution">
    <text evidence="10">The sequence shown here is derived from an EMBL/GenBank/DDBJ whole genome shotgun (WGS) entry which is preliminary data.</text>
</comment>
<keyword evidence="3" id="KW-0808">Transferase</keyword>
<name>A0ABR5TL16_9BACL</name>
<dbReference type="InterPro" id="IPR001091">
    <property type="entry name" value="RM_Methyltransferase"/>
</dbReference>
<dbReference type="SUPFAM" id="SSF53335">
    <property type="entry name" value="S-adenosyl-L-methionine-dependent methyltransferases"/>
    <property type="match status" value="1"/>
</dbReference>
<evidence type="ECO:0000256" key="7">
    <source>
        <dbReference type="ARBA" id="ARBA00049120"/>
    </source>
</evidence>
<dbReference type="InterPro" id="IPR029063">
    <property type="entry name" value="SAM-dependent_MTases_sf"/>
</dbReference>
<feature type="domain" description="DNA methylase N-4/N-6" evidence="9">
    <location>
        <begin position="28"/>
        <end position="288"/>
    </location>
</feature>
<evidence type="ECO:0000256" key="4">
    <source>
        <dbReference type="ARBA" id="ARBA00022691"/>
    </source>
</evidence>
<keyword evidence="5" id="KW-0680">Restriction system</keyword>
<dbReference type="PROSITE" id="PS00093">
    <property type="entry name" value="N4_MTASE"/>
    <property type="match status" value="1"/>
</dbReference>
<evidence type="ECO:0000256" key="8">
    <source>
        <dbReference type="RuleBase" id="RU362026"/>
    </source>
</evidence>
<evidence type="ECO:0000256" key="2">
    <source>
        <dbReference type="ARBA" id="ARBA00022603"/>
    </source>
</evidence>